<dbReference type="RefSeq" id="WP_187304465.1">
    <property type="nucleotide sequence ID" value="NZ_JACRYT010000037.1"/>
</dbReference>
<reference evidence="1" key="1">
    <citation type="submission" date="2020-08" db="EMBL/GenBank/DDBJ databases">
        <title>Genome public.</title>
        <authorList>
            <person name="Liu C."/>
            <person name="Sun Q."/>
        </authorList>
    </citation>
    <scope>NUCLEOTIDE SEQUENCE</scope>
    <source>
        <strain evidence="1">BX12</strain>
    </source>
</reference>
<proteinExistence type="predicted"/>
<accession>A0A923SXI3</accession>
<dbReference type="Pfam" id="PF10934">
    <property type="entry name" value="Sheath_initiator"/>
    <property type="match status" value="1"/>
</dbReference>
<dbReference type="AlphaFoldDB" id="A0A923SXI3"/>
<comment type="caution">
    <text evidence="1">The sequence shown here is derived from an EMBL/GenBank/DDBJ whole genome shotgun (WGS) entry which is preliminary data.</text>
</comment>
<name>A0A923SXI3_9FIRM</name>
<organism evidence="1 2">
    <name type="scientific">Zhenpiania hominis</name>
    <dbReference type="NCBI Taxonomy" id="2763644"/>
    <lineage>
        <taxon>Bacteria</taxon>
        <taxon>Bacillati</taxon>
        <taxon>Bacillota</taxon>
        <taxon>Clostridia</taxon>
        <taxon>Peptostreptococcales</taxon>
        <taxon>Anaerovoracaceae</taxon>
        <taxon>Zhenpiania</taxon>
    </lineage>
</organism>
<evidence type="ECO:0000313" key="2">
    <source>
        <dbReference type="Proteomes" id="UP000602647"/>
    </source>
</evidence>
<protein>
    <submittedName>
        <fullName evidence="1">DUF2634 domain-containing protein</fullName>
    </submittedName>
</protein>
<sequence>MIFPFVEEELEEEGIELEEDESEYMPREYGVDFETGKLTGKIVEGVDAVVVWAWLALQTARERYYVYSLDYGQDYEDMLGRGYTQAYISTELKRMTEECLYENPFISGIENFICEMKGEKVILSFRLLTDFGESEVVEVDV</sequence>
<dbReference type="Proteomes" id="UP000602647">
    <property type="component" value="Unassembled WGS sequence"/>
</dbReference>
<gene>
    <name evidence="1" type="ORF">H9L42_16300</name>
</gene>
<keyword evidence="2" id="KW-1185">Reference proteome</keyword>
<evidence type="ECO:0000313" key="1">
    <source>
        <dbReference type="EMBL" id="MBC6681373.1"/>
    </source>
</evidence>
<dbReference type="EMBL" id="JACRYT010000037">
    <property type="protein sequence ID" value="MBC6681373.1"/>
    <property type="molecule type" value="Genomic_DNA"/>
</dbReference>
<dbReference type="InterPro" id="IPR020288">
    <property type="entry name" value="Sheath_initiator"/>
</dbReference>